<dbReference type="InterPro" id="IPR042099">
    <property type="entry name" value="ANL_N_sf"/>
</dbReference>
<dbReference type="PANTHER" id="PTHR43767:SF12">
    <property type="entry name" value="AMP-DEPENDENT SYNTHETASE AND LIGASE"/>
    <property type="match status" value="1"/>
</dbReference>
<dbReference type="Proteomes" id="UP001612415">
    <property type="component" value="Unassembled WGS sequence"/>
</dbReference>
<proteinExistence type="predicted"/>
<organism evidence="3 4">
    <name type="scientific">Streptomyces cellulosae</name>
    <dbReference type="NCBI Taxonomy" id="1968"/>
    <lineage>
        <taxon>Bacteria</taxon>
        <taxon>Bacillati</taxon>
        <taxon>Actinomycetota</taxon>
        <taxon>Actinomycetes</taxon>
        <taxon>Kitasatosporales</taxon>
        <taxon>Streptomycetaceae</taxon>
        <taxon>Streptomyces</taxon>
    </lineage>
</organism>
<dbReference type="Pfam" id="PF00501">
    <property type="entry name" value="AMP-binding"/>
    <property type="match status" value="1"/>
</dbReference>
<keyword evidence="1" id="KW-0472">Membrane</keyword>
<keyword evidence="1" id="KW-0812">Transmembrane</keyword>
<evidence type="ECO:0000313" key="3">
    <source>
        <dbReference type="EMBL" id="MFI5681805.1"/>
    </source>
</evidence>
<protein>
    <submittedName>
        <fullName evidence="3">AMP-binding protein</fullName>
    </submittedName>
</protein>
<evidence type="ECO:0000256" key="1">
    <source>
        <dbReference type="SAM" id="Phobius"/>
    </source>
</evidence>
<evidence type="ECO:0000259" key="2">
    <source>
        <dbReference type="Pfam" id="PF00501"/>
    </source>
</evidence>
<feature type="domain" description="AMP-dependent synthetase/ligase" evidence="2">
    <location>
        <begin position="32"/>
        <end position="106"/>
    </location>
</feature>
<keyword evidence="1" id="KW-1133">Transmembrane helix</keyword>
<dbReference type="EMBL" id="JBITDC010000033">
    <property type="protein sequence ID" value="MFI5681805.1"/>
    <property type="molecule type" value="Genomic_DNA"/>
</dbReference>
<sequence>MSDLPVSLVNELRAWNETTVDFPALPLPALLRHRAELCPDAIAVQDLSESLSYAELVAQAHRLARYLQGLGVQPGTRVACALPRGVPAIVVHVAVFALGAVRAAVRWVAIRLRAKSALARGLAYAEVKWSMKS</sequence>
<accession>A0ABW7YI29</accession>
<feature type="transmembrane region" description="Helical" evidence="1">
    <location>
        <begin position="85"/>
        <end position="105"/>
    </location>
</feature>
<evidence type="ECO:0000313" key="4">
    <source>
        <dbReference type="Proteomes" id="UP001612415"/>
    </source>
</evidence>
<dbReference type="InterPro" id="IPR000873">
    <property type="entry name" value="AMP-dep_synth/lig_dom"/>
</dbReference>
<name>A0ABW7YI29_STRCE</name>
<reference evidence="3 4" key="1">
    <citation type="submission" date="2024-10" db="EMBL/GenBank/DDBJ databases">
        <title>The Natural Products Discovery Center: Release of the First 8490 Sequenced Strains for Exploring Actinobacteria Biosynthetic Diversity.</title>
        <authorList>
            <person name="Kalkreuter E."/>
            <person name="Kautsar S.A."/>
            <person name="Yang D."/>
            <person name="Bader C.D."/>
            <person name="Teijaro C.N."/>
            <person name="Fluegel L."/>
            <person name="Davis C.M."/>
            <person name="Simpson J.R."/>
            <person name="Lauterbach L."/>
            <person name="Steele A.D."/>
            <person name="Gui C."/>
            <person name="Meng S."/>
            <person name="Li G."/>
            <person name="Viehrig K."/>
            <person name="Ye F."/>
            <person name="Su P."/>
            <person name="Kiefer A.F."/>
            <person name="Nichols A."/>
            <person name="Cepeda A.J."/>
            <person name="Yan W."/>
            <person name="Fan B."/>
            <person name="Jiang Y."/>
            <person name="Adhikari A."/>
            <person name="Zheng C.-J."/>
            <person name="Schuster L."/>
            <person name="Cowan T.M."/>
            <person name="Smanski M.J."/>
            <person name="Chevrette M.G."/>
            <person name="De Carvalho L.P.S."/>
            <person name="Shen B."/>
        </authorList>
    </citation>
    <scope>NUCLEOTIDE SEQUENCE [LARGE SCALE GENOMIC DNA]</scope>
    <source>
        <strain evidence="3 4">NPDC051599</strain>
    </source>
</reference>
<gene>
    <name evidence="3" type="ORF">ACIA8P_45795</name>
</gene>
<dbReference type="InterPro" id="IPR050237">
    <property type="entry name" value="ATP-dep_AMP-bd_enzyme"/>
</dbReference>
<dbReference type="Gene3D" id="3.40.50.12780">
    <property type="entry name" value="N-terminal domain of ligase-like"/>
    <property type="match status" value="1"/>
</dbReference>
<dbReference type="PANTHER" id="PTHR43767">
    <property type="entry name" value="LONG-CHAIN-FATTY-ACID--COA LIGASE"/>
    <property type="match status" value="1"/>
</dbReference>
<dbReference type="SUPFAM" id="SSF56801">
    <property type="entry name" value="Acetyl-CoA synthetase-like"/>
    <property type="match status" value="1"/>
</dbReference>
<comment type="caution">
    <text evidence="3">The sequence shown here is derived from an EMBL/GenBank/DDBJ whole genome shotgun (WGS) entry which is preliminary data.</text>
</comment>
<keyword evidence="4" id="KW-1185">Reference proteome</keyword>
<dbReference type="RefSeq" id="WP_398662779.1">
    <property type="nucleotide sequence ID" value="NZ_JBITDC010000033.1"/>
</dbReference>